<keyword evidence="3" id="KW-1185">Reference proteome</keyword>
<organism evidence="2 3">
    <name type="scientific">Anas platyrhynchos</name>
    <name type="common">Mallard</name>
    <name type="synonym">Anas boschas</name>
    <dbReference type="NCBI Taxonomy" id="8839"/>
    <lineage>
        <taxon>Eukaryota</taxon>
        <taxon>Metazoa</taxon>
        <taxon>Chordata</taxon>
        <taxon>Craniata</taxon>
        <taxon>Vertebrata</taxon>
        <taxon>Euteleostomi</taxon>
        <taxon>Archelosauria</taxon>
        <taxon>Archosauria</taxon>
        <taxon>Dinosauria</taxon>
        <taxon>Saurischia</taxon>
        <taxon>Theropoda</taxon>
        <taxon>Coelurosauria</taxon>
        <taxon>Aves</taxon>
        <taxon>Neognathae</taxon>
        <taxon>Galloanserae</taxon>
        <taxon>Anseriformes</taxon>
        <taxon>Anatidae</taxon>
        <taxon>Anatinae</taxon>
        <taxon>Anas</taxon>
    </lineage>
</organism>
<reference evidence="3" key="1">
    <citation type="journal article" date="2013" name="Nat. Genet.">
        <title>The duck genome and transcriptome provide insight into an avian influenza virus reservoir species.</title>
        <authorList>
            <person name="Huang Y."/>
            <person name="Li Y."/>
            <person name="Burt D.W."/>
            <person name="Chen H."/>
            <person name="Zhang Y."/>
            <person name="Qian W."/>
            <person name="Kim H."/>
            <person name="Gan S."/>
            <person name="Zhao Y."/>
            <person name="Li J."/>
            <person name="Yi K."/>
            <person name="Feng H."/>
            <person name="Zhu P."/>
            <person name="Li B."/>
            <person name="Liu Q."/>
            <person name="Fairley S."/>
            <person name="Magor K.E."/>
            <person name="Du Z."/>
            <person name="Hu X."/>
            <person name="Goodman L."/>
            <person name="Tafer H."/>
            <person name="Vignal A."/>
            <person name="Lee T."/>
            <person name="Kim K.W."/>
            <person name="Sheng Z."/>
            <person name="An Y."/>
            <person name="Searle S."/>
            <person name="Herrero J."/>
            <person name="Groenen M.A."/>
            <person name="Crooijmans R.P."/>
            <person name="Faraut T."/>
            <person name="Cai Q."/>
            <person name="Webster R.G."/>
            <person name="Aldridge J.R."/>
            <person name="Warren W.C."/>
            <person name="Bartschat S."/>
            <person name="Kehr S."/>
            <person name="Marz M."/>
            <person name="Stadler P.F."/>
            <person name="Smith J."/>
            <person name="Kraus R.H."/>
            <person name="Zhao Y."/>
            <person name="Ren L."/>
            <person name="Fei J."/>
            <person name="Morisson M."/>
            <person name="Kaiser P."/>
            <person name="Griffin D.K."/>
            <person name="Rao M."/>
            <person name="Pitel F."/>
            <person name="Wang J."/>
            <person name="Li N."/>
        </authorList>
    </citation>
    <scope>NUCLEOTIDE SEQUENCE [LARGE SCALE GENOMIC DNA]</scope>
</reference>
<proteinExistence type="predicted"/>
<dbReference type="AlphaFoldDB" id="R0KZJ9"/>
<dbReference type="Proteomes" id="UP000296049">
    <property type="component" value="Unassembled WGS sequence"/>
</dbReference>
<accession>R0KZJ9</accession>
<gene>
    <name evidence="2" type="ORF">Anapl_18590</name>
</gene>
<sequence>MVPGGACYNASKEQPASASSRALNVGGKEKVKKHPHDDIKVTIYAGRFGLEIKEAVVQISTHSSSLLSAKGVPLSTVLLLPVDEADEFTGTAKISAFTINIVLEYTNLV</sequence>
<protein>
    <submittedName>
        <fullName evidence="2">Uncharacterized protein</fullName>
    </submittedName>
</protein>
<dbReference type="EMBL" id="KB746554">
    <property type="protein sequence ID" value="EOA93392.1"/>
    <property type="molecule type" value="Genomic_DNA"/>
</dbReference>
<feature type="compositionally biased region" description="Polar residues" evidence="1">
    <location>
        <begin position="11"/>
        <end position="22"/>
    </location>
</feature>
<evidence type="ECO:0000313" key="2">
    <source>
        <dbReference type="EMBL" id="EOA93392.1"/>
    </source>
</evidence>
<evidence type="ECO:0000256" key="1">
    <source>
        <dbReference type="SAM" id="MobiDB-lite"/>
    </source>
</evidence>
<name>R0KZJ9_ANAPL</name>
<feature type="region of interest" description="Disordered" evidence="1">
    <location>
        <begin position="1"/>
        <end position="33"/>
    </location>
</feature>
<evidence type="ECO:0000313" key="3">
    <source>
        <dbReference type="Proteomes" id="UP000296049"/>
    </source>
</evidence>